<name>A0A7J7K2J5_BUGNE</name>
<dbReference type="InterPro" id="IPR048255">
    <property type="entry name" value="IML1_N"/>
</dbReference>
<dbReference type="SUPFAM" id="SSF46785">
    <property type="entry name" value="Winged helix' DNA-binding domain"/>
    <property type="match status" value="1"/>
</dbReference>
<dbReference type="PANTHER" id="PTHR13179:SF8">
    <property type="entry name" value="GATOR COMPLEX PROTEIN DEPDC5"/>
    <property type="match status" value="1"/>
</dbReference>
<sequence>MFSRTFYEARSIEEFPEHMREAIQPNASGEGFYEDFYRVVIKNERYDNWRKVLMKMKQLFINYEKKVLRVEERELNPSIPKAYNSSAAQGNYLEVLNMSLNLFEKYFLDRNFDRLGKVAVVITPGPGVFEVDKDLMTMTKQRTIDTGSAADLICMGEQPLHTVPLFKVRDSLGKVEIAKIPSGWINHSFYTSQSQMRVTSTAQFVPRIKLASKKTEQELLSINNTINFSSIYETDEDMDYDAYDRNVFIKPAMRRPRNSTISRKHNRYSSSSRVSSEDATELFMNGDAKRQIPIATSADNHPDRDLRTLFSNSGSRADDDEHSYVGSMEKIDSIAPTSSTASLHHKHIDPFNPNSINRHPSANRRRWVHAFPLDKNGMEIQPHHIYIDGPRLPISSHKLLSFGNSPLKLAKRVSSENKMSKSYSVLSYDEAVKNEYSHSLEESMTISPQSSKFGSSHVDYTAKQDSSTDAGGKALEPEGTEFSSMTKTGVDWRSLITPALLPITTDYYPSDKELSKDYVDTVYTLDPLFESPMNYAQFFKGLASIRLALGFQLVQPIESAKFSSDSSARSTLTRPKTRQPANKETYRLSVGKIFHELDLQDDSITVKLHRPKKERSGREVPQYKYQFMCPDSNGYYPSVTRFITEQAESYKWNILDNYVINRGFKVDGNEDLLKSNEGMKYWCSRFCVLPTNNNGEAKRIRDTKAQTGSTPPCDTFISVPSNEYEKYNENFIRFIELVNGLHRKAHQRSGNKSTKPPSVEENGAKTQLVSSSSVEEPAFDLSKVDSSLVDKIKDVSAGFPFLDCKAANLPSGTFISYEAVAWIENNCNFVHSNSEAVLVLQKLLSDGHIEHVSKAYNQYKCGFYLFFIVSMHSSSPVGQPKSQNTFDFGKEWVEVEFAALNSDSKSSVASISTSEHQRRNSKSSQHNSTGLSGEGEYKSCDIDTHLSQSSKADLHRVEWISFKYFSYYHPSCGYDLELDWIVATGCLLSEMVNSWRRKLNNYGFQLLPIPVDPFAMPTERNSDPLRCPIFVPFDDSVTESATNEELLKFMTFLIGKFGFLPITYDETESRPTTSTKFIHTTGGFFLIIQGREGSANRSKVGFQWSWNFMVTKQWWQAFHDFELFEDTIFDDFKQLTSNKDNRLSKHWQKWKTENLD</sequence>
<feature type="region of interest" description="Disordered" evidence="1">
    <location>
        <begin position="911"/>
        <end position="934"/>
    </location>
</feature>
<evidence type="ECO:0000313" key="3">
    <source>
        <dbReference type="EMBL" id="KAF6032437.1"/>
    </source>
</evidence>
<feature type="domain" description="DEP" evidence="2">
    <location>
        <begin position="813"/>
        <end position="868"/>
    </location>
</feature>
<dbReference type="Pfam" id="PF12257">
    <property type="entry name" value="IML1"/>
    <property type="match status" value="1"/>
</dbReference>
<feature type="region of interest" description="Disordered" evidence="1">
    <location>
        <begin position="297"/>
        <end position="322"/>
    </location>
</feature>
<dbReference type="GO" id="GO:1990130">
    <property type="term" value="C:GATOR1 complex"/>
    <property type="evidence" value="ECO:0007669"/>
    <property type="project" value="TreeGrafter"/>
</dbReference>
<dbReference type="GO" id="GO:0034198">
    <property type="term" value="P:cellular response to amino acid starvation"/>
    <property type="evidence" value="ECO:0007669"/>
    <property type="project" value="TreeGrafter"/>
</dbReference>
<dbReference type="Gene3D" id="1.10.10.10">
    <property type="entry name" value="Winged helix-like DNA-binding domain superfamily/Winged helix DNA-binding domain"/>
    <property type="match status" value="1"/>
</dbReference>
<dbReference type="GO" id="GO:1904262">
    <property type="term" value="P:negative regulation of TORC1 signaling"/>
    <property type="evidence" value="ECO:0007669"/>
    <property type="project" value="TreeGrafter"/>
</dbReference>
<dbReference type="PANTHER" id="PTHR13179">
    <property type="entry name" value="DEP DOMAIN CONTAINING PROTEIN 5"/>
    <property type="match status" value="1"/>
</dbReference>
<keyword evidence="4" id="KW-1185">Reference proteome</keyword>
<evidence type="ECO:0000259" key="2">
    <source>
        <dbReference type="PROSITE" id="PS50186"/>
    </source>
</evidence>
<dbReference type="OrthoDB" id="39497at2759"/>
<dbReference type="InterPro" id="IPR027244">
    <property type="entry name" value="IML1"/>
</dbReference>
<dbReference type="Pfam" id="PF19418">
    <property type="entry name" value="DEPDC5_CTD"/>
    <property type="match status" value="1"/>
</dbReference>
<dbReference type="GO" id="GO:0010508">
    <property type="term" value="P:positive regulation of autophagy"/>
    <property type="evidence" value="ECO:0007669"/>
    <property type="project" value="TreeGrafter"/>
</dbReference>
<comment type="caution">
    <text evidence="3">The sequence shown here is derived from an EMBL/GenBank/DDBJ whole genome shotgun (WGS) entry which is preliminary data.</text>
</comment>
<feature type="region of interest" description="Disordered" evidence="1">
    <location>
        <begin position="258"/>
        <end position="277"/>
    </location>
</feature>
<feature type="compositionally biased region" description="Basic residues" evidence="1">
    <location>
        <begin position="258"/>
        <end position="267"/>
    </location>
</feature>
<accession>A0A7J7K2J5</accession>
<dbReference type="Proteomes" id="UP000593567">
    <property type="component" value="Unassembled WGS sequence"/>
</dbReference>
<dbReference type="InterPro" id="IPR045838">
    <property type="entry name" value="DEPDC5_CTD"/>
</dbReference>
<protein>
    <recommendedName>
        <fullName evidence="2">DEP domain-containing protein</fullName>
    </recommendedName>
</protein>
<evidence type="ECO:0000256" key="1">
    <source>
        <dbReference type="SAM" id="MobiDB-lite"/>
    </source>
</evidence>
<dbReference type="AlphaFoldDB" id="A0A7J7K2J5"/>
<dbReference type="InterPro" id="IPR036388">
    <property type="entry name" value="WH-like_DNA-bd_sf"/>
</dbReference>
<dbReference type="PROSITE" id="PS50186">
    <property type="entry name" value="DEP"/>
    <property type="match status" value="1"/>
</dbReference>
<evidence type="ECO:0000313" key="4">
    <source>
        <dbReference type="Proteomes" id="UP000593567"/>
    </source>
</evidence>
<dbReference type="GO" id="GO:0005096">
    <property type="term" value="F:GTPase activator activity"/>
    <property type="evidence" value="ECO:0007669"/>
    <property type="project" value="InterPro"/>
</dbReference>
<dbReference type="InterPro" id="IPR036390">
    <property type="entry name" value="WH_DNA-bd_sf"/>
</dbReference>
<dbReference type="EMBL" id="VXIV02001507">
    <property type="protein sequence ID" value="KAF6032437.1"/>
    <property type="molecule type" value="Genomic_DNA"/>
</dbReference>
<dbReference type="GO" id="GO:0005765">
    <property type="term" value="C:lysosomal membrane"/>
    <property type="evidence" value="ECO:0007669"/>
    <property type="project" value="TreeGrafter"/>
</dbReference>
<proteinExistence type="predicted"/>
<dbReference type="GO" id="GO:0035556">
    <property type="term" value="P:intracellular signal transduction"/>
    <property type="evidence" value="ECO:0007669"/>
    <property type="project" value="InterPro"/>
</dbReference>
<reference evidence="3" key="1">
    <citation type="submission" date="2020-06" db="EMBL/GenBank/DDBJ databases">
        <title>Draft genome of Bugula neritina, a colonial animal packing powerful symbionts and potential medicines.</title>
        <authorList>
            <person name="Rayko M."/>
        </authorList>
    </citation>
    <scope>NUCLEOTIDE SEQUENCE [LARGE SCALE GENOMIC DNA]</scope>
    <source>
        <strain evidence="3">Kwan_BN1</strain>
    </source>
</reference>
<feature type="compositionally biased region" description="Polar residues" evidence="1">
    <location>
        <begin position="922"/>
        <end position="931"/>
    </location>
</feature>
<dbReference type="InterPro" id="IPR000591">
    <property type="entry name" value="DEP_dom"/>
</dbReference>
<gene>
    <name evidence="3" type="ORF">EB796_009251</name>
</gene>
<feature type="region of interest" description="Disordered" evidence="1">
    <location>
        <begin position="745"/>
        <end position="771"/>
    </location>
</feature>
<organism evidence="3 4">
    <name type="scientific">Bugula neritina</name>
    <name type="common">Brown bryozoan</name>
    <name type="synonym">Sertularia neritina</name>
    <dbReference type="NCBI Taxonomy" id="10212"/>
    <lineage>
        <taxon>Eukaryota</taxon>
        <taxon>Metazoa</taxon>
        <taxon>Spiralia</taxon>
        <taxon>Lophotrochozoa</taxon>
        <taxon>Bryozoa</taxon>
        <taxon>Gymnolaemata</taxon>
        <taxon>Cheilostomatida</taxon>
        <taxon>Flustrina</taxon>
        <taxon>Buguloidea</taxon>
        <taxon>Bugulidae</taxon>
        <taxon>Bugula</taxon>
    </lineage>
</organism>